<feature type="compositionally biased region" description="Polar residues" evidence="7">
    <location>
        <begin position="1465"/>
        <end position="1484"/>
    </location>
</feature>
<feature type="compositionally biased region" description="Low complexity" evidence="7">
    <location>
        <begin position="1257"/>
        <end position="1269"/>
    </location>
</feature>
<evidence type="ECO:0000256" key="2">
    <source>
        <dbReference type="ARBA" id="ARBA00022490"/>
    </source>
</evidence>
<dbReference type="InterPro" id="IPR043197">
    <property type="entry name" value="Plakin"/>
</dbReference>
<dbReference type="GO" id="GO:0045104">
    <property type="term" value="P:intermediate filament cytoskeleton organization"/>
    <property type="evidence" value="ECO:0007669"/>
    <property type="project" value="InterPro"/>
</dbReference>
<evidence type="ECO:0000256" key="3">
    <source>
        <dbReference type="ARBA" id="ARBA00022553"/>
    </source>
</evidence>
<feature type="coiled-coil region" evidence="6">
    <location>
        <begin position="6051"/>
        <end position="6096"/>
    </location>
</feature>
<feature type="compositionally biased region" description="Basic and acidic residues" evidence="7">
    <location>
        <begin position="1485"/>
        <end position="1511"/>
    </location>
</feature>
<evidence type="ECO:0000256" key="6">
    <source>
        <dbReference type="SAM" id="Coils"/>
    </source>
</evidence>
<feature type="region of interest" description="Disordered" evidence="7">
    <location>
        <begin position="1387"/>
        <end position="1551"/>
    </location>
</feature>
<dbReference type="InterPro" id="IPR011992">
    <property type="entry name" value="EF-hand-dom_pair"/>
</dbReference>
<dbReference type="InterPro" id="IPR035915">
    <property type="entry name" value="Plakin_repeat_sf"/>
</dbReference>
<organism evidence="9 10">
    <name type="scientific">Polypedilum vanderplanki</name>
    <name type="common">Sleeping chironomid midge</name>
    <dbReference type="NCBI Taxonomy" id="319348"/>
    <lineage>
        <taxon>Eukaryota</taxon>
        <taxon>Metazoa</taxon>
        <taxon>Ecdysozoa</taxon>
        <taxon>Arthropoda</taxon>
        <taxon>Hexapoda</taxon>
        <taxon>Insecta</taxon>
        <taxon>Pterygota</taxon>
        <taxon>Neoptera</taxon>
        <taxon>Endopterygota</taxon>
        <taxon>Diptera</taxon>
        <taxon>Nematocera</taxon>
        <taxon>Chironomoidea</taxon>
        <taxon>Chironomidae</taxon>
        <taxon>Chironominae</taxon>
        <taxon>Polypedilum</taxon>
        <taxon>Polypedilum</taxon>
    </lineage>
</organism>
<dbReference type="Proteomes" id="UP001107558">
    <property type="component" value="Chromosome 3"/>
</dbReference>
<dbReference type="InterPro" id="IPR018159">
    <property type="entry name" value="Spectrin/alpha-actinin"/>
</dbReference>
<feature type="coiled-coil region" evidence="6">
    <location>
        <begin position="6932"/>
        <end position="6959"/>
    </location>
</feature>
<dbReference type="InterPro" id="IPR003108">
    <property type="entry name" value="GAR_dom"/>
</dbReference>
<dbReference type="InterPro" id="IPR002017">
    <property type="entry name" value="Spectrin_repeat"/>
</dbReference>
<feature type="compositionally biased region" description="Low complexity" evidence="7">
    <location>
        <begin position="7505"/>
        <end position="7529"/>
    </location>
</feature>
<feature type="compositionally biased region" description="Basic and acidic residues" evidence="7">
    <location>
        <begin position="1313"/>
        <end position="1322"/>
    </location>
</feature>
<feature type="compositionally biased region" description="Basic and acidic residues" evidence="7">
    <location>
        <begin position="1629"/>
        <end position="1653"/>
    </location>
</feature>
<evidence type="ECO:0000256" key="7">
    <source>
        <dbReference type="SAM" id="MobiDB-lite"/>
    </source>
</evidence>
<evidence type="ECO:0000313" key="10">
    <source>
        <dbReference type="Proteomes" id="UP001107558"/>
    </source>
</evidence>
<feature type="region of interest" description="Disordered" evidence="7">
    <location>
        <begin position="1220"/>
        <end position="1368"/>
    </location>
</feature>
<feature type="compositionally biased region" description="Basic and acidic residues" evidence="7">
    <location>
        <begin position="1593"/>
        <end position="1611"/>
    </location>
</feature>
<evidence type="ECO:0000259" key="8">
    <source>
        <dbReference type="PROSITE" id="PS51460"/>
    </source>
</evidence>
<feature type="coiled-coil region" evidence="6">
    <location>
        <begin position="5136"/>
        <end position="5163"/>
    </location>
</feature>
<feature type="compositionally biased region" description="Basic and acidic residues" evidence="7">
    <location>
        <begin position="1415"/>
        <end position="1464"/>
    </location>
</feature>
<dbReference type="PANTHER" id="PTHR23169">
    <property type="entry name" value="ENVOPLAKIN"/>
    <property type="match status" value="1"/>
</dbReference>
<feature type="compositionally biased region" description="Polar residues" evidence="7">
    <location>
        <begin position="7481"/>
        <end position="7493"/>
    </location>
</feature>
<feature type="region of interest" description="Disordered" evidence="7">
    <location>
        <begin position="1629"/>
        <end position="1726"/>
    </location>
</feature>
<keyword evidence="2" id="KW-0963">Cytoplasm</keyword>
<dbReference type="GO" id="GO:0005882">
    <property type="term" value="C:intermediate filament"/>
    <property type="evidence" value="ECO:0007669"/>
    <property type="project" value="TreeGrafter"/>
</dbReference>
<dbReference type="SMART" id="SM00250">
    <property type="entry name" value="PLEC"/>
    <property type="match status" value="22"/>
</dbReference>
<dbReference type="SMART" id="SM00150">
    <property type="entry name" value="SPEC"/>
    <property type="match status" value="27"/>
</dbReference>
<feature type="compositionally biased region" description="Basic and acidic residues" evidence="7">
    <location>
        <begin position="1566"/>
        <end position="1585"/>
    </location>
</feature>
<evidence type="ECO:0000313" key="9">
    <source>
        <dbReference type="EMBL" id="KAG5671014.1"/>
    </source>
</evidence>
<feature type="compositionally biased region" description="Basic and acidic residues" evidence="7">
    <location>
        <begin position="1680"/>
        <end position="1718"/>
    </location>
</feature>
<comment type="caution">
    <text evidence="9">The sequence shown here is derived from an EMBL/GenBank/DDBJ whole genome shotgun (WGS) entry which is preliminary data.</text>
</comment>
<dbReference type="FunFam" id="3.30.920.20:FF:000001">
    <property type="entry name" value="Microtubule-actin cross-linking factor 1"/>
    <property type="match status" value="1"/>
</dbReference>
<feature type="region of interest" description="Disordered" evidence="7">
    <location>
        <begin position="1753"/>
        <end position="1822"/>
    </location>
</feature>
<keyword evidence="5" id="KW-0206">Cytoskeleton</keyword>
<dbReference type="SUPFAM" id="SSF47473">
    <property type="entry name" value="EF-hand"/>
    <property type="match status" value="1"/>
</dbReference>
<dbReference type="InterPro" id="IPR001101">
    <property type="entry name" value="Plectin_repeat"/>
</dbReference>
<protein>
    <recommendedName>
        <fullName evidence="8">GAR domain-containing protein</fullName>
    </recommendedName>
</protein>
<keyword evidence="10" id="KW-1185">Reference proteome</keyword>
<feature type="compositionally biased region" description="Basic and acidic residues" evidence="7">
    <location>
        <begin position="1979"/>
        <end position="2006"/>
    </location>
</feature>
<dbReference type="Pfam" id="PF02187">
    <property type="entry name" value="GAS2"/>
    <property type="match status" value="1"/>
</dbReference>
<keyword evidence="6" id="KW-0175">Coiled coil</keyword>
<evidence type="ECO:0000256" key="1">
    <source>
        <dbReference type="ARBA" id="ARBA00004245"/>
    </source>
</evidence>
<feature type="region of interest" description="Disordered" evidence="7">
    <location>
        <begin position="7416"/>
        <end position="7544"/>
    </location>
</feature>
<feature type="compositionally biased region" description="Basic and acidic residues" evidence="7">
    <location>
        <begin position="1270"/>
        <end position="1284"/>
    </location>
</feature>
<dbReference type="GO" id="GO:0042060">
    <property type="term" value="P:wound healing"/>
    <property type="evidence" value="ECO:0007669"/>
    <property type="project" value="TreeGrafter"/>
</dbReference>
<feature type="compositionally biased region" description="Basic and acidic residues" evidence="7">
    <location>
        <begin position="7535"/>
        <end position="7544"/>
    </location>
</feature>
<feature type="compositionally biased region" description="Basic and acidic residues" evidence="7">
    <location>
        <begin position="1759"/>
        <end position="1822"/>
    </location>
</feature>
<dbReference type="CDD" id="cd00176">
    <property type="entry name" value="SPEC"/>
    <property type="match status" value="15"/>
</dbReference>
<feature type="compositionally biased region" description="Polar residues" evidence="7">
    <location>
        <begin position="7426"/>
        <end position="7442"/>
    </location>
</feature>
<feature type="region of interest" description="Disordered" evidence="7">
    <location>
        <begin position="1845"/>
        <end position="2009"/>
    </location>
</feature>
<sequence length="7544" mass="859202">MEQRNDYNFAYEFRRYAESLRKPIKTFRQKSIDEVVVEELHEGDVARANDPHSSERQQLWKILNLLGIKDPKTGHALTVHDAIKHKIFDFNSATLRTGSEGQDVITLDDALKRGIIEPQMYDNLMRLHDLSRKYEITISDKVEIDDGIEDVDGSEKRIKVIQFNENGAKSFVEAIDSGLVDSQSGLFRLNDGTFITITEALNYGYLVKNETVKIKSTPISFSDALKRGLFDETGHMVDRNSGVKYQLHSAIANGLILENLREVIDTKDDTKVTVKRALEIGLLDSKAGLFRNSLSNEKCTFNYAHNSHLISKPLTFKDVYDSQLIKDNYLILSPTFTRWLSIQEAIDVGVLDYENYKCITKEKGNLVTLREAIECGVITLDGNYKDIVTGEVFTIKNAVERGLISSVSQKSIFDIDGFKDPKEETFVSLNVALQKRILRRDDKHFVITASGNKFLTLDEGVENGLIRPEVFSMLMRHIGVYDKDKIELRLIDLVFYKLIDPISGYLLNPKTNAKLPLDNAIEMQMITAPGALLLSSLLNITLTTETITKTIKRYVTIKDRDLSSDEHENPSFSEAVQKGLISINEQMYHQPNEKKYYKVQDALNTDHVLADTEKLNGNGSAKKAVLTIITKSVLPTNGNASTSGTVIEHQQPQQQSSIKILKKMQKKVISLRDALHMGLINEETYELLENNVTFAHNPDSFLKSKKYKIKDPQSSTSLTLEEAIEREILNPNDITKFHIPFCKSLTIPQLIERDLLDMESQMIIHPETGDLLTLNEAIACDIVDKYSLIRNDKKHKITIKEAIKLGYIDAHAGVVIKSKKGDLSINQAIERGLFDVEKSSKDKNQQLEVSKNIPLIGQTFPVIVKRGLFDNRTREVHHRILGKKLLLKNAIETDYIMSVPCVPNIYEIFIPDALDQNLIDFTNQTFKCPQTNEIMSLQDAYNHGYLIAKPLHAIISHETLKSTQITKEVKNVSHTVKTKSIDILEGFTMTSANEVVNNKTGETYTLQEAKDQGIAIERVEVNQFTTAALEDMPDEKSQVIEKRASSEESETSTTRVEEKHITIKKITIVKEIRYDENGKEIITEKAEEPEIFESNLQVSADRDFDEMFKKFKDEIPAFDQEEIVTKTINDETIVTKITKEYDVEVEEGVEATEFEVDRPVSPSTQTSTANITLIKRTTPTPADISPLPQHNVSETTTVEELPQDDRKKIVITTTRVISKKPEDDEITESEPKQPLIDSSTKKIVNEPKDDDDSSPLTKTKTIIISTIKSFTERTEGDADGKEQPSLDNLSHAPRDDSKTKMTKNINDITTRFLDLERERQEEPQIPVPAPRKKKTPIHETKDDNRVTIEQNITKSTANDENENNDEDRMKRIENIVIKTLAESIEKIIDTDDDESEIPEEKEPEKSIGTIHIKKHFIDTSDTKDEPKEKKIKTSESPEKNKEEPQSSIQKDEQLPSVDQEKKQNMTELIQKTVTISSVILSQTTDENKTEKPLEEPQKDDVTPKVEEEIKEPKKKKDKKSKCKKDVPQNIPKDEPKKQEEPQDEIYNIEIPKLTPVIVPLIEKIEEKPRILEKEPEKPQEVPEKPQKKKKGKKEPQKSQDDAQKLPDESDSAKLGQITIEKQTIIKEIPEEIKETKVPEEKLEPQKVTEEKQESTTSTTTITKTTVVTSRVESSEVASDALKDVKEELPKEVEKDQPEKTVEKEQPKENEKEQPRDLENTPTSITTITTTKVKKAKFNPLQMFIDNERIVVPAEYVTPKGKEDKPIEKSEDKDQPVIKKQPEDTSEKVLDEQPIKKEESTIKKQEEPIKKEETPLEKEEISVEKEKIPIKKDETPVKNDEIVITKEEITVIKKETPIKEEKTVDKKDEIPVKKDEIPVEKEESSVKDTTKQEKEKKKKDEKPSKEKDSKKVKKKKDEKPQKVDDEKPKEKPSKGPEDPVEEPKEKESLLAGGFKKLFKKTKNITQKIVGSSSETSQPETVEKSKPTEIPEDTKDVEETKTPEKPIDENISTVVTKTTTKVVENVPEQIEVAKTQVSEPEEKLLEKVDRAEDTTTPEIILVESQEVTQNDPDVEEIILPDGSRTIIKRTTIITTKVIESSSGQEIQPSQIEEIKKSAPQETTIESEPDVEEIILPDGTRKIVKKTTIVTTKTIEGTPTQEIVPIESQEIKNEPITDEKTEEIISDDGLTTTKITKTTVISSRFIDDELSKNKIPENIQEIITSEPQKDDKTEESTITDSSSSQTIITKKTIVTKRIIESSEGQPIEITEKSSDDLPIESQEIIEMEPKVEEKTEEIILPDGTRSTITRKTVVTSKLVKSVITEPEQIEVIKSLVESEPIKDESTQEIITTKTITSTDKIEPQVEIVEIKEPQVTSESVTDTSISSTDDTITTTTITKTTVVTSKIIDASQPELVNVTQLPSESKQDVNEPSVITNVITTKVQQPTLDPSQMFINNERMFTPQEPQTQTPIKEIVKSPTDLKVKQFKVAESEIEVVPLRDAIKNGKIEPKICRIMLNGNELPMTVHDALQSKEISPTDVIQVISSHIVVLIPSQEKAFLLNFNDRFDEKLLHEMGLYDARIPSFIDPWSGNQITFEYFIFNLDVLDPSIFVKNQQKQTYVPIQQAFLEKTIDPQLGTMIDVKTSQQIPIFDAVKRRLVIQKSPYEMRIIKRPPTMKDLIANGNINFETDEVIVNNQNLSLCEALRQGAIDTNQISIRDPATNDVIGYKYAVDRGIVNVPRGVIINLITLEEILLIVAYRRGYMLIGRLQPISLNAAVQSEFYDKKTNTFKSPFDGRTVTLKDAIDFGIIDPKLTDVKDTKNNSLVPLRQAIEFNLVDTKAGMVKNKKSSVPLDKAVKEKLIVDKNVPLDLAEIITKNYYDSETGKILNPYTNKYITIREAIRLKIINIYYIRFYDVVHDQVFSVEDAIANGLFDDEKGIITRPKMTLDKAFLQRILISFNGPLSLPSALQCNVFDPKTRKYNFDDQKMNLSEAIESNKIAGNELVLYEPNRLKLSTLNEAITSGFLDPIESVIVDPISNKEVPIDDAMEQGLIIKSRSDINLRDAVFDGLYDPIDGSFSNVTSSDEKLPLDLAINRNVVDVKSTIVNVNNVTLDFEQAIEKGVIDPKTSVIQTQSGDKLNLIEAFDQGILNTISKPVRLHEAIIKNLYDESCGLFVDPETRMKVTIQESIQESLIDPNSIQIQDPSSKSYLPISINFAIQTGLINPKNGNVNYDNKTYTLREAFDLGILIDSKGPVSIQRTIHQGTFDEKLGRISDPFSDKKITIHEGMRKFVVNPHLPCYFDEEKETLLSLSDTCKHKLIDRFQGNFTVPHSGEKLTLNEAMKLGWIIDIESGSFTLYKLILYRLINYHNGKLIHPVTNRELSLNQAIENELVDPFESFVKNRNNKYITLSDALKLGVIDGANNVYWLNDSQSIPLYDAIEKGLIVSNEKPYSLQNVFKMRLYRPETGKFADPSTNTFYDLKTAIENNLINHNSAKFKNILTKQTKPLEQAINDGDINIAKGRVFDQKSGQSFNYDVAFERGLLINVPRGSDITGKQQKKEIIHEDIPQITIQLVDSSKPREMTLDEVIKAGIINPDIALIKDPETGQFILLRIFIEKYQYILTQKAIVDPSAAFFIFSPNCVIYNREPKSFDNVIESNELNLTTGKLVDPQNKDKELTIQEAIDNGILDPDTILIKDSAKNKLLRVNEALRKGVVDPERSYVVDTSTSKIINLESALQDGLLKTPKKQFDLLEAIRFSLYDENSGEFVDPFAPVQDEKQKALVTFESGISKGLIDPSTTMVRATTDSEIVPISSAITSGLIDPIKGEIVIKNPENEKIERINFVKAMELGLLVPAGERQAVIERFALCEENISILLKWINDIEQRLSKIGGPQEHIEELQLQINILKHIKNDIDVQTRPVASCLEQVRQLVLTSGNVLSVAEITQLENSGRQLRFRVDRSHDTTVKLLKHLQNSYDELDKLNGEIHDFGRWIQNAQGVLENEHAYLSDLKQLPAQSARIKDLLKEIIAHQADLRFITISTQKFVDEGKEYLTVINDLRISLLERLPNIEPIASFKSPVRQIVSDLQQRYSDLLNQANIFADRQNNIRESYRIYLENLEKSRSWLSDIQLRVSSVIAHPVGTDIDTIQEQSNIAKSLYNEFLANGKLIDNLQGSLNTLLVALTGVTTPSENSALELPVEEIKRDYKSLLEAVDNRCKMLEVAYVQAQGVQDALDNLIAHMKQTEDKIHLQSQPASLIVEKLLEQIREHQFILSDLETHRASLNSVTESAKELLKVPSNARFAKVIETKLQNVTDYFTRLRDKAMTHNEFLETILKKLTKFNNDSTIVENELKQLQELANVDEKSVDILMKYLQDVVQNRKKIQPAYDDCMYLGKELVERKDVTDTYVVKDKLKRLQTMWDSLERRLDDKLKLTKQKSEKLAAFEVSRQEILLWLSQMEVRTSSFEPVALDLGVIRKQSDEHKLLVNEYKDFNKVIQRINDIGAEYDSLIRTSSPIMNSGVDRQDLTDLTSIQQELLEINHRYNFIGVRLNDRQKDLDDTRAAVQRQKESLEALNSFLDKIGKNLPKYNLTVRENAEKCIKHVRKQQDEMFERQSTMDSTKIQVRELVAQKPSVPGADTLRHELENLLDRWQRISDLLKECSLYSEKSLDFIETYDLIFNWLVSKEKLLSVLGPISSDPRTVSSQMQQVSVLRDEFKAQHTQLEYLRDVGASLINHFQTTSQEGKTIVNKMNDIEKKWSDLADQLEKRYKNLTDVADTSKDFDASLNRLRENLQQISDALDNLPNNNDFEGKLQKISQLERQLEGQRPLLADAEATAATLTSVISDAKSCADIKAKVQALGKQYLALQKKLDNIKAENEAALKDKKHFLENCAKTIGWIASKLSNFSSPLLISAHKPTLQYQIETHEPIYREVISKEYEIIMLINRGKDLQQKLGELKDLDKINTQWMKLKEEAQERQTRLQKAYDIYKNYEKTSSGFLQWLSNAERDLMALKPGVLVKKELDKEMRDVQALRNDVLKKSSDYDKTQNLCGNFLNACDVDKDTLMTEMQSTKERWEELNRLINIKLEKISNFIEKVMDFTDNFRQLSALVQRNEDAFDSLERIHGTNAGRDPRSLEKIKTIKDDNEELKKNFQNLRIMVENIATEARPAGYNSDNLYADLERLSDRILTLQGRLDDRFNDLTVASNAVAKFNESVSAVGIDLSALENEIDGFSPPAREIKIVRNQLDSANDIIYKIDIVNKKIAEIEQTGDSMIEKGFVHRPSEIHEPLDQIKRKKSRLEGRTKDYLEAVQKVLKNLTKFYEDYDAALNDISQIDYELKKLKTVGSDASQIRMQQQEFQQFRRNIVEPMDRKVDDLGDLGKDLIRSAHETVSTSLLEGDLEKIIEKWSEIKSRVSERDRKLEQALLQSGKFQEALQGILKWLQDSEDMIRNQKSPSIDYKVVKAQLQEQKFLMKMIGDNQNSISSILKLGEEVLQGCDAGERINIELALKDLTSRYDDLKNKSNDRTKLLENAVDVAKTLQDQLTPLVSFLDRAERTLKNLENIPSDEDKIQQAIYEHDRLHKEILSKDPEVASLVSLKNSIRKYFEPEEAEIANEKIDSISDRYGMLRDDSERLGALLHKTRQEVKQFSIAYQDLFAWCDKQERALAQFKNISVHVDVINEQVDKLEGINNEVRNKESTIQTTIDVGNELIRSISQDEALKLKDKLDSLGRRYIEISNKAAEYLSNAKDGLALAQDFHGAHNRLVNWMQNAESILVGNAASEIEILTLESDLSKMRAELEALNSLGPQLAQLSSEEGGATIEGIISRDNRRFDAIVEQIQRKAERLQIIAQRSKEINIDLDELIQWFRETERNLKDANPPSIQPKVVKNQLLEHRALNDSISSQKGRVREVTANAKKLIRELQSSNDNLDTIREKLEDLKDVVESVTNLSAERLSILEQVAPLSEHFADTNEELDRWLSDTEHEISMLTAPGVRSDQIIQQQEKNERLMQTVANHKPLIDKFNKTGDAFAALIARHDANHIHDIVEGVNSRYNALKTELRERQLALEKALQETSQFADKLENMLRTLANAADQVKNSEPNSAHPPRISNQIDENWSIAEDLEKREPTLVAIKVAADEIISKATNHADPAVKDIKMKLEKLNVLWVDVQKEVKIRDSSLNDTLNAAEKFWNELDIVMGKLRELKDTLTSQEPVATEPKAIQRQQNELEEVGRDIKNTKPEVDQVRICGNTLITMVGDADKPEIKKHIEDLDLAWGNITALYAQREENLIQAMEKAMQFHETLEGLLRFLDEAEDYIRNLKPIGSEISLVKQQIEDHKKFKDRVDPHGVEVEALNRQLNELSEITSVDQTALIRNGVNSINKRWDALKQAMNDRQKQLENALLQLGQFEHALNELLVWIKKTQGTFDQIKIVPGDAKLLEIEMAKLKILVNDAQAHQNSIDTINDAGRKLLENDGLLDASATREKLDNLNRQWQDLQRNISDKERELDEELAEAQNFATEMQDILAWLNDVDSVVSSTKPVGGLPETATEQLEKFMEVYNEIEHNRPKVDNLLSQGANYVKKHGELNVTSSNLQHSLRTLKQRWETVVAKANDKKIKLEIALKEATDFHESLQAFVEWLTDAEKRLTTAEPISRVLPTVSRQVEEHKAFQKEIGNYRESMLQLDKKGSHLKYFSQKQDVILIKNLLVSVQHRWERVVSKGTERMRALDHGLKESKEFYDAWSSLTEWLRENENQMNRIDNDLNGSNDPVKVKKALEQIQNIHRGLSGKQGEYDTLLRNGKSLIDKAPKSDEPELNRMINELKELWTRNCSRSIDRQRKLEETLLLSGQFSEALAAILEWLQKAKITLTDETPCYGDIDTVTGLVDKHKRFEADLEKRSKQIETVIANGKSLDPSTTAPAIINNLREVEQLWSYVKSMNEQRNEELQKALREAEKLHKQVNILMEWLSDAEQKLKYAPAIPSDEAEAQKMLSEFSVFLYEMRDKEFEKNETLSLAQNILNKAHPDAIKILRTIIQTIQQRWDEISQWALNRESKLSSHLQSLKDLDGTIDDLLAWLTGLERTLKNLEAEDLPNSVPVVEQLIEDHKEFMENTAGRQNEIDLICKPSKTKPALKDAKRSSKLAMRTTSRLSPSAIQEAKAAADNGLPHYGPKFSPGISDTEFRSPRAKTLWDKWRNVWMLAWDRQKRLHEHLMMLREQEKMQSFDWEDWRKRFLKFHNHKRSRVVEFLRKADKKQTGLIPREDFITEIIKSKAPTKRYEVEAVADKFENDGFIDWEEFLIALKPEWQQEPKNEADKIHDEVRRLVMLCTCRQKFRVFQVGEGKYRFGAEQKLRLVRILRSTVMVRVGGGWIALDEFLLKNDPCRARGKTNTELREEFVLAAGVSQTMQAFTPRASLSAASPYRASRDYSSKSRQGSTTADSDQSDSVSVGRRTPSRTLLTTKTSIPVRTSLTPSTSRPTSKPASRHGSSLSLASNDDATPTRIPMRKVGSTPRTPTSSKPPTSSTPCPSSGRTRLVARKTTTDERPPFK</sequence>
<feature type="coiled-coil region" evidence="6">
    <location>
        <begin position="6433"/>
        <end position="6517"/>
    </location>
</feature>
<dbReference type="PANTHER" id="PTHR23169:SF23">
    <property type="entry name" value="SHORT STOP, ISOFORM H"/>
    <property type="match status" value="1"/>
</dbReference>
<feature type="compositionally biased region" description="Polar residues" evidence="7">
    <location>
        <begin position="1188"/>
        <end position="1198"/>
    </location>
</feature>
<feature type="region of interest" description="Disordered" evidence="7">
    <location>
        <begin position="1566"/>
        <end position="1617"/>
    </location>
</feature>
<feature type="compositionally biased region" description="Basic and acidic residues" evidence="7">
    <location>
        <begin position="1523"/>
        <end position="1540"/>
    </location>
</feature>
<dbReference type="GO" id="GO:0008017">
    <property type="term" value="F:microtubule binding"/>
    <property type="evidence" value="ECO:0007669"/>
    <property type="project" value="InterPro"/>
</dbReference>
<dbReference type="SUPFAM" id="SSF46966">
    <property type="entry name" value="Spectrin repeat"/>
    <property type="match status" value="24"/>
</dbReference>
<feature type="compositionally biased region" description="Polar residues" evidence="7">
    <location>
        <begin position="7450"/>
        <end position="7459"/>
    </location>
</feature>
<dbReference type="EMBL" id="JADBJN010000003">
    <property type="protein sequence ID" value="KAG5671014.1"/>
    <property type="molecule type" value="Genomic_DNA"/>
</dbReference>
<feature type="compositionally biased region" description="Polar residues" evidence="7">
    <location>
        <begin position="1962"/>
        <end position="1978"/>
    </location>
</feature>
<dbReference type="GO" id="GO:0030056">
    <property type="term" value="C:hemidesmosome"/>
    <property type="evidence" value="ECO:0007669"/>
    <property type="project" value="TreeGrafter"/>
</dbReference>
<dbReference type="OrthoDB" id="2250192at2759"/>
<dbReference type="Gene3D" id="3.90.1290.10">
    <property type="entry name" value="Plakin repeat"/>
    <property type="match status" value="9"/>
</dbReference>
<feature type="compositionally biased region" description="Basic residues" evidence="7">
    <location>
        <begin position="1512"/>
        <end position="1522"/>
    </location>
</feature>
<name>A0A9J6BNL8_POLVA</name>
<dbReference type="PROSITE" id="PS51460">
    <property type="entry name" value="GAR"/>
    <property type="match status" value="1"/>
</dbReference>
<feature type="compositionally biased region" description="Basic and acidic residues" evidence="7">
    <location>
        <begin position="1034"/>
        <end position="1046"/>
    </location>
</feature>
<dbReference type="GO" id="GO:0005198">
    <property type="term" value="F:structural molecule activity"/>
    <property type="evidence" value="ECO:0007669"/>
    <property type="project" value="TreeGrafter"/>
</dbReference>
<evidence type="ECO:0000256" key="5">
    <source>
        <dbReference type="ARBA" id="ARBA00023212"/>
    </source>
</evidence>
<dbReference type="Gene3D" id="1.20.58.60">
    <property type="match status" value="22"/>
</dbReference>
<comment type="subcellular location">
    <subcellularLocation>
        <location evidence="1">Cytoplasm</location>
        <location evidence="1">Cytoskeleton</location>
    </subcellularLocation>
</comment>
<feature type="region of interest" description="Disordered" evidence="7">
    <location>
        <begin position="1033"/>
        <end position="1056"/>
    </location>
</feature>
<feature type="compositionally biased region" description="Basic and acidic residues" evidence="7">
    <location>
        <begin position="1336"/>
        <end position="1346"/>
    </location>
</feature>
<dbReference type="FunFam" id="1.20.58.60:FF:000039">
    <property type="entry name" value="Short stop, isoform N"/>
    <property type="match status" value="1"/>
</dbReference>
<dbReference type="FunFam" id="1.20.58.60:FF:000001">
    <property type="entry name" value="Microtubule-actin cross-linking factor 1"/>
    <property type="match status" value="3"/>
</dbReference>
<reference evidence="9" key="1">
    <citation type="submission" date="2021-03" db="EMBL/GenBank/DDBJ databases">
        <title>Chromosome level genome of the anhydrobiotic midge Polypedilum vanderplanki.</title>
        <authorList>
            <person name="Yoshida Y."/>
            <person name="Kikawada T."/>
            <person name="Gusev O."/>
        </authorList>
    </citation>
    <scope>NUCLEOTIDE SEQUENCE</scope>
    <source>
        <strain evidence="9">NIAS01</strain>
        <tissue evidence="9">Whole body or cell culture</tissue>
    </source>
</reference>
<proteinExistence type="predicted"/>
<dbReference type="SUPFAM" id="SSF143575">
    <property type="entry name" value="GAS2 domain-like"/>
    <property type="match status" value="1"/>
</dbReference>
<feature type="region of interest" description="Disordered" evidence="7">
    <location>
        <begin position="2221"/>
        <end position="2240"/>
    </location>
</feature>
<dbReference type="GO" id="GO:0005886">
    <property type="term" value="C:plasma membrane"/>
    <property type="evidence" value="ECO:0007669"/>
    <property type="project" value="UniProtKB-SubCell"/>
</dbReference>
<accession>A0A9J6BNL8</accession>
<feature type="region of interest" description="Disordered" evidence="7">
    <location>
        <begin position="1178"/>
        <end position="1206"/>
    </location>
</feature>
<gene>
    <name evidence="9" type="ORF">PVAND_001235</name>
</gene>
<feature type="coiled-coil region" evidence="6">
    <location>
        <begin position="4855"/>
        <end position="4889"/>
    </location>
</feature>
<feature type="compositionally biased region" description="Polar residues" evidence="7">
    <location>
        <begin position="1347"/>
        <end position="1356"/>
    </location>
</feature>
<dbReference type="Pfam" id="PF00435">
    <property type="entry name" value="Spectrin"/>
    <property type="match status" value="13"/>
</dbReference>
<keyword evidence="4" id="KW-0677">Repeat</keyword>
<dbReference type="SMART" id="SM00243">
    <property type="entry name" value="GAS2"/>
    <property type="match status" value="1"/>
</dbReference>
<feature type="domain" description="GAR" evidence="8">
    <location>
        <begin position="7307"/>
        <end position="7379"/>
    </location>
</feature>
<dbReference type="GO" id="GO:0005737">
    <property type="term" value="C:cytoplasm"/>
    <property type="evidence" value="ECO:0007669"/>
    <property type="project" value="TreeGrafter"/>
</dbReference>
<feature type="compositionally biased region" description="Low complexity" evidence="7">
    <location>
        <begin position="7461"/>
        <end position="7477"/>
    </location>
</feature>
<dbReference type="SUPFAM" id="SSF75399">
    <property type="entry name" value="Plakin repeat"/>
    <property type="match status" value="12"/>
</dbReference>
<dbReference type="InterPro" id="IPR036534">
    <property type="entry name" value="GAR_dom_sf"/>
</dbReference>
<feature type="compositionally biased region" description="Basic and acidic residues" evidence="7">
    <location>
        <begin position="1845"/>
        <end position="1947"/>
    </location>
</feature>
<dbReference type="Gene3D" id="3.30.920.20">
    <property type="entry name" value="Gas2-like domain"/>
    <property type="match status" value="1"/>
</dbReference>
<evidence type="ECO:0000256" key="4">
    <source>
        <dbReference type="ARBA" id="ARBA00022737"/>
    </source>
</evidence>
<keyword evidence="3" id="KW-0597">Phosphoprotein</keyword>
<dbReference type="GO" id="GO:0031122">
    <property type="term" value="P:cytoplasmic microtubule organization"/>
    <property type="evidence" value="ECO:0007669"/>
    <property type="project" value="TreeGrafter"/>
</dbReference>
<feature type="coiled-coil region" evidence="6">
    <location>
        <begin position="5907"/>
        <end position="5948"/>
    </location>
</feature>
<feature type="compositionally biased region" description="Low complexity" evidence="7">
    <location>
        <begin position="1654"/>
        <end position="1678"/>
    </location>
</feature>